<name>A0AA39UA23_9LECA</name>
<comment type="caution">
    <text evidence="1">The sequence shown here is derived from an EMBL/GenBank/DDBJ whole genome shotgun (WGS) entry which is preliminary data.</text>
</comment>
<reference evidence="1" key="1">
    <citation type="submission" date="2023-03" db="EMBL/GenBank/DDBJ databases">
        <title>Complete genome of Cladonia borealis.</title>
        <authorList>
            <person name="Park H."/>
        </authorList>
    </citation>
    <scope>NUCLEOTIDE SEQUENCE</scope>
    <source>
        <strain evidence="1">ANT050790</strain>
    </source>
</reference>
<evidence type="ECO:0000313" key="1">
    <source>
        <dbReference type="EMBL" id="KAK0511991.1"/>
    </source>
</evidence>
<accession>A0AA39UA23</accession>
<gene>
    <name evidence="1" type="ORF">JMJ35_005119</name>
</gene>
<sequence length="260" mass="28946">MPTKSTFVSRYPLPLSVVSLGRLVTVPKAPGQDFFDPTKAIPTPPTPSSETTQINNVANVLRSGQGGGLEFALTSFAALFLKSESKDVTQLTALVGRKYLLLNSDDWLDQICTFQETRIWLERAAMRGRKIYLITSIEKLTNLKVDTDKSRNSGGGLGIRGPAFAATGMPLPTPLDLGTNMDFSIERGAVTNFEVPDEKVYNIEYRQVKVKDFKSSTPFDAKLSPKTKWEQIWSDRDASDMDDDGQMYHRCRPSRCVQRA</sequence>
<evidence type="ECO:0000313" key="2">
    <source>
        <dbReference type="Proteomes" id="UP001166286"/>
    </source>
</evidence>
<organism evidence="1 2">
    <name type="scientific">Cladonia borealis</name>
    <dbReference type="NCBI Taxonomy" id="184061"/>
    <lineage>
        <taxon>Eukaryota</taxon>
        <taxon>Fungi</taxon>
        <taxon>Dikarya</taxon>
        <taxon>Ascomycota</taxon>
        <taxon>Pezizomycotina</taxon>
        <taxon>Lecanoromycetes</taxon>
        <taxon>OSLEUM clade</taxon>
        <taxon>Lecanoromycetidae</taxon>
        <taxon>Lecanorales</taxon>
        <taxon>Lecanorineae</taxon>
        <taxon>Cladoniaceae</taxon>
        <taxon>Cladonia</taxon>
    </lineage>
</organism>
<dbReference type="Proteomes" id="UP001166286">
    <property type="component" value="Unassembled WGS sequence"/>
</dbReference>
<proteinExistence type="predicted"/>
<keyword evidence="2" id="KW-1185">Reference proteome</keyword>
<dbReference type="EMBL" id="JAFEKC020000011">
    <property type="protein sequence ID" value="KAK0511991.1"/>
    <property type="molecule type" value="Genomic_DNA"/>
</dbReference>
<dbReference type="AlphaFoldDB" id="A0AA39UA23"/>
<protein>
    <submittedName>
        <fullName evidence="1">Uncharacterized protein</fullName>
    </submittedName>
</protein>